<sequence>MTTLETRNQALFTSHLISNHHRDNLSSSSSPFILSTRYFLTSFNNMESTSLAAAVNLNGIAIHLGHYLCSVIAFLQLPTDVAWRRTVSSLQAANTATFTALNLYVQLYCNLVLQSINNSWNSIMSSVHQASTTTSTAVLTVVESVKVSIGLGLNYLLDTATSATKAATSLFVDYLPTIAVGFYSDMRKEMTMQHVKSMNIVLFVSSLVWFYLRRCVDLDASSSPVRKGQVAGTRKWRRRFQVVLRELASLLVLGSLLSYVAMPDWTTATTISALSTAIDRLTCLFSMAVERLEPIHTAVGREITRHHLGKLAEDCLARLPPLVKRLEPLYAAVGGESTKLHVIKFAENWFARLPPLPHWHQWQSMSRDVGIGVLTPIAFGGPSPSPSPISLASNLSSERVKSLFSPTGLSESALSYQGEAMMIVPFLTYVIAAWDLVMLVRRRQKGSKNERRRKLGEEKGGTYIDT</sequence>
<dbReference type="AlphaFoldDB" id="A0AA39ZK76"/>
<dbReference type="Proteomes" id="UP001174997">
    <property type="component" value="Unassembled WGS sequence"/>
</dbReference>
<evidence type="ECO:0000256" key="2">
    <source>
        <dbReference type="SAM" id="Phobius"/>
    </source>
</evidence>
<accession>A0AA39ZK76</accession>
<keyword evidence="2" id="KW-0812">Transmembrane</keyword>
<keyword evidence="4" id="KW-1185">Reference proteome</keyword>
<dbReference type="EMBL" id="JAULSY010000013">
    <property type="protein sequence ID" value="KAK0672342.1"/>
    <property type="molecule type" value="Genomic_DNA"/>
</dbReference>
<proteinExistence type="predicted"/>
<evidence type="ECO:0000256" key="1">
    <source>
        <dbReference type="SAM" id="MobiDB-lite"/>
    </source>
</evidence>
<protein>
    <submittedName>
        <fullName evidence="3">Uncharacterized protein</fullName>
    </submittedName>
</protein>
<comment type="caution">
    <text evidence="3">The sequence shown here is derived from an EMBL/GenBank/DDBJ whole genome shotgun (WGS) entry which is preliminary data.</text>
</comment>
<keyword evidence="2" id="KW-0472">Membrane</keyword>
<name>A0AA39ZK76_9PEZI</name>
<feature type="region of interest" description="Disordered" evidence="1">
    <location>
        <begin position="447"/>
        <end position="466"/>
    </location>
</feature>
<organism evidence="3 4">
    <name type="scientific">Cercophora samala</name>
    <dbReference type="NCBI Taxonomy" id="330535"/>
    <lineage>
        <taxon>Eukaryota</taxon>
        <taxon>Fungi</taxon>
        <taxon>Dikarya</taxon>
        <taxon>Ascomycota</taxon>
        <taxon>Pezizomycotina</taxon>
        <taxon>Sordariomycetes</taxon>
        <taxon>Sordariomycetidae</taxon>
        <taxon>Sordariales</taxon>
        <taxon>Lasiosphaeriaceae</taxon>
        <taxon>Cercophora</taxon>
    </lineage>
</organism>
<feature type="transmembrane region" description="Helical" evidence="2">
    <location>
        <begin position="420"/>
        <end position="440"/>
    </location>
</feature>
<evidence type="ECO:0000313" key="4">
    <source>
        <dbReference type="Proteomes" id="UP001174997"/>
    </source>
</evidence>
<gene>
    <name evidence="3" type="ORF">QBC41DRAFT_313642</name>
</gene>
<keyword evidence="2" id="KW-1133">Transmembrane helix</keyword>
<reference evidence="3" key="1">
    <citation type="submission" date="2023-06" db="EMBL/GenBank/DDBJ databases">
        <title>Genome-scale phylogeny and comparative genomics of the fungal order Sordariales.</title>
        <authorList>
            <consortium name="Lawrence Berkeley National Laboratory"/>
            <person name="Hensen N."/>
            <person name="Bonometti L."/>
            <person name="Westerberg I."/>
            <person name="Brannstrom I.O."/>
            <person name="Guillou S."/>
            <person name="Cros-Aarteil S."/>
            <person name="Calhoun S."/>
            <person name="Haridas S."/>
            <person name="Kuo A."/>
            <person name="Mondo S."/>
            <person name="Pangilinan J."/>
            <person name="Riley R."/>
            <person name="Labutti K."/>
            <person name="Andreopoulos B."/>
            <person name="Lipzen A."/>
            <person name="Chen C."/>
            <person name="Yanf M."/>
            <person name="Daum C."/>
            <person name="Ng V."/>
            <person name="Clum A."/>
            <person name="Steindorff A."/>
            <person name="Ohm R."/>
            <person name="Martin F."/>
            <person name="Silar P."/>
            <person name="Natvig D."/>
            <person name="Lalanne C."/>
            <person name="Gautier V."/>
            <person name="Ament-Velasquez S.L."/>
            <person name="Kruys A."/>
            <person name="Hutchinson M.I."/>
            <person name="Powell A.J."/>
            <person name="Barry K."/>
            <person name="Miller A.N."/>
            <person name="Grigoriev I.V."/>
            <person name="Debuchy R."/>
            <person name="Gladieux P."/>
            <person name="Thoren M.H."/>
            <person name="Johannesson H."/>
        </authorList>
    </citation>
    <scope>NUCLEOTIDE SEQUENCE</scope>
    <source>
        <strain evidence="3">CBS 307.81</strain>
    </source>
</reference>
<evidence type="ECO:0000313" key="3">
    <source>
        <dbReference type="EMBL" id="KAK0672342.1"/>
    </source>
</evidence>